<dbReference type="PROSITE" id="PS00028">
    <property type="entry name" value="ZINC_FINGER_C2H2_1"/>
    <property type="match status" value="2"/>
</dbReference>
<evidence type="ECO:0000256" key="7">
    <source>
        <dbReference type="ARBA" id="ARBA00023163"/>
    </source>
</evidence>
<feature type="compositionally biased region" description="Polar residues" evidence="12">
    <location>
        <begin position="280"/>
        <end position="300"/>
    </location>
</feature>
<dbReference type="SUPFAM" id="SSF57667">
    <property type="entry name" value="beta-beta-alpha zinc fingers"/>
    <property type="match status" value="1"/>
</dbReference>
<evidence type="ECO:0000256" key="3">
    <source>
        <dbReference type="ARBA" id="ARBA00022737"/>
    </source>
</evidence>
<feature type="domain" description="C2H2-type" evidence="13">
    <location>
        <begin position="442"/>
        <end position="478"/>
    </location>
</feature>
<dbReference type="OrthoDB" id="8117402at2759"/>
<dbReference type="GO" id="GO:0000978">
    <property type="term" value="F:RNA polymerase II cis-regulatory region sequence-specific DNA binding"/>
    <property type="evidence" value="ECO:0007669"/>
    <property type="project" value="TreeGrafter"/>
</dbReference>
<dbReference type="GeneID" id="54781504"/>
<evidence type="ECO:0000256" key="10">
    <source>
        <dbReference type="ARBA" id="ARBA00039490"/>
    </source>
</evidence>
<dbReference type="RefSeq" id="XP_034012384.1">
    <property type="nucleotide sequence ID" value="XM_034155550.1"/>
</dbReference>
<evidence type="ECO:0000313" key="14">
    <source>
        <dbReference type="EMBL" id="KAA8902399.1"/>
    </source>
</evidence>
<gene>
    <name evidence="14" type="ORF">DIURU_002853</name>
</gene>
<evidence type="ECO:0000259" key="13">
    <source>
        <dbReference type="PROSITE" id="PS50157"/>
    </source>
</evidence>
<feature type="region of interest" description="Disordered" evidence="12">
    <location>
        <begin position="152"/>
        <end position="205"/>
    </location>
</feature>
<feature type="region of interest" description="Disordered" evidence="12">
    <location>
        <begin position="263"/>
        <end position="360"/>
    </location>
</feature>
<dbReference type="FunFam" id="3.30.160.60:FF:000181">
    <property type="entry name" value="C2H2 type zinc finger protein"/>
    <property type="match status" value="1"/>
</dbReference>
<evidence type="ECO:0000256" key="4">
    <source>
        <dbReference type="ARBA" id="ARBA00022771"/>
    </source>
</evidence>
<comment type="similarity">
    <text evidence="9">Belongs to the pacC/RIM101 family.</text>
</comment>
<evidence type="ECO:0000313" key="15">
    <source>
        <dbReference type="Proteomes" id="UP000449547"/>
    </source>
</evidence>
<keyword evidence="6" id="KW-0805">Transcription regulation</keyword>
<evidence type="ECO:0000256" key="11">
    <source>
        <dbReference type="PROSITE-ProRule" id="PRU00042"/>
    </source>
</evidence>
<keyword evidence="5" id="KW-0862">Zinc</keyword>
<evidence type="ECO:0000256" key="9">
    <source>
        <dbReference type="ARBA" id="ARBA00038089"/>
    </source>
</evidence>
<keyword evidence="15" id="KW-1185">Reference proteome</keyword>
<keyword evidence="4 11" id="KW-0863">Zinc-finger</keyword>
<protein>
    <recommendedName>
        <fullName evidence="10">pH-response transcription factor pacC/RIM101</fullName>
    </recommendedName>
</protein>
<comment type="caution">
    <text evidence="14">The sequence shown here is derived from an EMBL/GenBank/DDBJ whole genome shotgun (WGS) entry which is preliminary data.</text>
</comment>
<evidence type="ECO:0000256" key="12">
    <source>
        <dbReference type="SAM" id="MobiDB-lite"/>
    </source>
</evidence>
<dbReference type="InterPro" id="IPR050527">
    <property type="entry name" value="Snail/Krueppel_Znf"/>
</dbReference>
<dbReference type="PANTHER" id="PTHR24388">
    <property type="entry name" value="ZINC FINGER PROTEIN"/>
    <property type="match status" value="1"/>
</dbReference>
<dbReference type="Pfam" id="PF00096">
    <property type="entry name" value="zf-C2H2"/>
    <property type="match status" value="2"/>
</dbReference>
<feature type="domain" description="C2H2-type" evidence="13">
    <location>
        <begin position="386"/>
        <end position="413"/>
    </location>
</feature>
<dbReference type="GO" id="GO:0071468">
    <property type="term" value="P:cellular response to acidic pH"/>
    <property type="evidence" value="ECO:0007669"/>
    <property type="project" value="UniProtKB-ARBA"/>
</dbReference>
<dbReference type="AlphaFoldDB" id="A0A642UNM9"/>
<evidence type="ECO:0000256" key="8">
    <source>
        <dbReference type="ARBA" id="ARBA00023242"/>
    </source>
</evidence>
<dbReference type="Proteomes" id="UP000449547">
    <property type="component" value="Unassembled WGS sequence"/>
</dbReference>
<feature type="compositionally biased region" description="Low complexity" evidence="12">
    <location>
        <begin position="321"/>
        <end position="330"/>
    </location>
</feature>
<evidence type="ECO:0000256" key="1">
    <source>
        <dbReference type="ARBA" id="ARBA00004123"/>
    </source>
</evidence>
<dbReference type="SMART" id="SM00355">
    <property type="entry name" value="ZnF_C2H2"/>
    <property type="match status" value="2"/>
</dbReference>
<evidence type="ECO:0000256" key="2">
    <source>
        <dbReference type="ARBA" id="ARBA00022723"/>
    </source>
</evidence>
<name>A0A642UNM9_DIURU</name>
<accession>A0A642UNM9</accession>
<feature type="compositionally biased region" description="Polar residues" evidence="12">
    <location>
        <begin position="342"/>
        <end position="360"/>
    </location>
</feature>
<reference evidence="14 15" key="1">
    <citation type="submission" date="2019-07" db="EMBL/GenBank/DDBJ databases">
        <title>Genome assembly of two rare yeast pathogens: Diutina rugosa and Trichomonascus ciferrii.</title>
        <authorList>
            <person name="Mixao V."/>
            <person name="Saus E."/>
            <person name="Hansen A."/>
            <person name="Lass-Flor C."/>
            <person name="Gabaldon T."/>
        </authorList>
    </citation>
    <scope>NUCLEOTIDE SEQUENCE [LARGE SCALE GENOMIC DNA]</scope>
    <source>
        <strain evidence="14 15">CBS 613</strain>
    </source>
</reference>
<dbReference type="InterPro" id="IPR036236">
    <property type="entry name" value="Znf_C2H2_sf"/>
</dbReference>
<evidence type="ECO:0000256" key="5">
    <source>
        <dbReference type="ARBA" id="ARBA00022833"/>
    </source>
</evidence>
<dbReference type="PROSITE" id="PS50157">
    <property type="entry name" value="ZINC_FINGER_C2H2_2"/>
    <property type="match status" value="3"/>
</dbReference>
<dbReference type="GO" id="GO:0005634">
    <property type="term" value="C:nucleus"/>
    <property type="evidence" value="ECO:0007669"/>
    <property type="project" value="UniProtKB-SubCell"/>
</dbReference>
<keyword evidence="2" id="KW-0479">Metal-binding</keyword>
<dbReference type="EMBL" id="SWFT01000090">
    <property type="protein sequence ID" value="KAA8902399.1"/>
    <property type="molecule type" value="Genomic_DNA"/>
</dbReference>
<feature type="compositionally biased region" description="Low complexity" evidence="12">
    <location>
        <begin position="263"/>
        <end position="274"/>
    </location>
</feature>
<keyword evidence="3" id="KW-0677">Repeat</keyword>
<feature type="domain" description="C2H2-type" evidence="13">
    <location>
        <begin position="414"/>
        <end position="441"/>
    </location>
</feature>
<keyword evidence="7" id="KW-0804">Transcription</keyword>
<dbReference type="Gene3D" id="3.30.160.60">
    <property type="entry name" value="Classic Zinc Finger"/>
    <property type="match status" value="3"/>
</dbReference>
<comment type="subcellular location">
    <subcellularLocation>
        <location evidence="1">Nucleus</location>
    </subcellularLocation>
</comment>
<feature type="compositionally biased region" description="Polar residues" evidence="12">
    <location>
        <begin position="158"/>
        <end position="179"/>
    </location>
</feature>
<dbReference type="OMA" id="GKECIRM"/>
<dbReference type="InterPro" id="IPR013087">
    <property type="entry name" value="Znf_C2H2_type"/>
</dbReference>
<dbReference type="GO" id="GO:0000981">
    <property type="term" value="F:DNA-binding transcription factor activity, RNA polymerase II-specific"/>
    <property type="evidence" value="ECO:0007669"/>
    <property type="project" value="TreeGrafter"/>
</dbReference>
<dbReference type="GO" id="GO:0008270">
    <property type="term" value="F:zinc ion binding"/>
    <property type="evidence" value="ECO:0007669"/>
    <property type="project" value="UniProtKB-KW"/>
</dbReference>
<dbReference type="VEuPathDB" id="FungiDB:DIURU_002853"/>
<sequence>MVKEEIFNFLSSPEEDNGVPSFSIEEMTVSETVMGNDYLHPNDFLNPNTPGHSAHSDVGSHLGTPSVYSATSDASSLVNSPYYDAISYHSANPPAGSYIEEQNNHLSLQYNRSGQQAPPTFDISTFDQEIPLGQSVSSTNLPGLSYDTSGSGFDPNAFLSQQATPQSFHSANSPSSPNYGQGAGVGGSQLSQYQEPHVPTAPTIEQSPMSFSKLTENNLSAYNQQQTHTDDGLLSTRYNSQSFPVINIQQAPELTAAKTPSLFSNSSANSSVNSLKPKSESNYNLVPNSHLVTSPGSVISDSGHLQPDDSQRRGRKFSQNSSRSRGPSRSPVRDTLSPARSDISSHSEVSNNGSVSINGTTNREKILELASPNVSSKRTQKHPSVYACHLCEKRFTRPYNLKSHLRTHTDERPFICNVCGKAFARQHDRKRHEELHTGEKKFQCKGVLKDGTPYGCGRKFARADALRRHFQTEAGKECIRMLIEEEEFEKGVNAADLLDPSNYGLPSVAISPPPDN</sequence>
<dbReference type="GO" id="GO:0071248">
    <property type="term" value="P:cellular response to metal ion"/>
    <property type="evidence" value="ECO:0007669"/>
    <property type="project" value="UniProtKB-ARBA"/>
</dbReference>
<dbReference type="PANTHER" id="PTHR24388:SF54">
    <property type="entry name" value="PROTEIN ESCARGOT"/>
    <property type="match status" value="1"/>
</dbReference>
<organism evidence="14 15">
    <name type="scientific">Diutina rugosa</name>
    <name type="common">Yeast</name>
    <name type="synonym">Candida rugosa</name>
    <dbReference type="NCBI Taxonomy" id="5481"/>
    <lineage>
        <taxon>Eukaryota</taxon>
        <taxon>Fungi</taxon>
        <taxon>Dikarya</taxon>
        <taxon>Ascomycota</taxon>
        <taxon>Saccharomycotina</taxon>
        <taxon>Pichiomycetes</taxon>
        <taxon>Debaryomycetaceae</taxon>
        <taxon>Diutina</taxon>
    </lineage>
</organism>
<proteinExistence type="inferred from homology"/>
<keyword evidence="8" id="KW-0539">Nucleus</keyword>
<dbReference type="FunFam" id="3.30.160.60:FF:000100">
    <property type="entry name" value="Zinc finger 45-like"/>
    <property type="match status" value="1"/>
</dbReference>
<evidence type="ECO:0000256" key="6">
    <source>
        <dbReference type="ARBA" id="ARBA00023015"/>
    </source>
</evidence>